<organism evidence="3 4">
    <name type="scientific">Panacagrimonas perspica</name>
    <dbReference type="NCBI Taxonomy" id="381431"/>
    <lineage>
        <taxon>Bacteria</taxon>
        <taxon>Pseudomonadati</taxon>
        <taxon>Pseudomonadota</taxon>
        <taxon>Gammaproteobacteria</taxon>
        <taxon>Nevskiales</taxon>
        <taxon>Nevskiaceae</taxon>
        <taxon>Panacagrimonas</taxon>
    </lineage>
</organism>
<evidence type="ECO:0000256" key="1">
    <source>
        <dbReference type="SAM" id="SignalP"/>
    </source>
</evidence>
<dbReference type="AlphaFoldDB" id="A0A4S3K0E7"/>
<feature type="signal peptide" evidence="1">
    <location>
        <begin position="1"/>
        <end position="23"/>
    </location>
</feature>
<evidence type="ECO:0000259" key="2">
    <source>
        <dbReference type="Pfam" id="PF13372"/>
    </source>
</evidence>
<dbReference type="RefSeq" id="WP_133883885.1">
    <property type="nucleotide sequence ID" value="NZ_MWIN01000025.1"/>
</dbReference>
<keyword evidence="4" id="KW-1185">Reference proteome</keyword>
<sequence length="521" mass="57124">MKNNKKKLAVFAAAMFAAPAAVPADPALVAPGDPVAPAEPAPIESTGAEPAPVDAVVSESVADPAPADPLPAGTVPAGWQTELRVGTGLFAEGERDLGLGLAEETTEGFADVQGTVYWNSGENWAALTRAQVFAPTGELVVTDEDQPRDSKSFARLREAWVEYRGLTSYPGESMRVGLQRLRDPDGQWFDQNIEAVRWMFDTTLLQADVGAAESFITWRSDGSDPRSNVRDRTYVFGRLGTQWTQSQFVGARAIHAFDHADPEEEVLSEERDPKLADRNLTWIDVYAHNGYYDSNGKPGISYWADFSALVGDRKDYTPSTDPLTPASTEKTDVRAWATDLGLRWRLPTTFPLQIGGNYAFGSGSEDGDTEHRYEQTGLHSNQSRFTGTRSQVYRYNGALQAELTNLHVGTVYLSIPHDRWDASLIYSKFARQHANDPIVADGLSIQPEPGRKALGDGVDLALAYYFANPVGRGRSTVTATQEDDNLRSNIRLRASAFDPDAAFPDGADPKYLVRLELTLWF</sequence>
<gene>
    <name evidence="3" type="ORF">DFR24_4732</name>
</gene>
<dbReference type="EMBL" id="SOBT01000013">
    <property type="protein sequence ID" value="TDU23209.1"/>
    <property type="molecule type" value="Genomic_DNA"/>
</dbReference>
<feature type="chain" id="PRO_5030100139" evidence="1">
    <location>
        <begin position="24"/>
        <end position="521"/>
    </location>
</feature>
<dbReference type="InterPro" id="IPR025388">
    <property type="entry name" value="Alginate_export_dom"/>
</dbReference>
<proteinExistence type="predicted"/>
<protein>
    <submittedName>
        <fullName evidence="3">Alginate export porin</fullName>
    </submittedName>
</protein>
<evidence type="ECO:0000313" key="4">
    <source>
        <dbReference type="Proteomes" id="UP000295341"/>
    </source>
</evidence>
<dbReference type="Pfam" id="PF13372">
    <property type="entry name" value="Alginate_exp"/>
    <property type="match status" value="1"/>
</dbReference>
<keyword evidence="1" id="KW-0732">Signal</keyword>
<dbReference type="Proteomes" id="UP000295341">
    <property type="component" value="Unassembled WGS sequence"/>
</dbReference>
<dbReference type="OrthoDB" id="6189846at2"/>
<dbReference type="Gene3D" id="2.40.160.100">
    <property type="match status" value="1"/>
</dbReference>
<evidence type="ECO:0000313" key="3">
    <source>
        <dbReference type="EMBL" id="TDU23209.1"/>
    </source>
</evidence>
<comment type="caution">
    <text evidence="3">The sequence shown here is derived from an EMBL/GenBank/DDBJ whole genome shotgun (WGS) entry which is preliminary data.</text>
</comment>
<accession>A0A4S3K0E7</accession>
<reference evidence="3 4" key="1">
    <citation type="submission" date="2019-03" db="EMBL/GenBank/DDBJ databases">
        <title>Genomic Encyclopedia of Type Strains, Phase IV (KMG-IV): sequencing the most valuable type-strain genomes for metagenomic binning, comparative biology and taxonomic classification.</title>
        <authorList>
            <person name="Goeker M."/>
        </authorList>
    </citation>
    <scope>NUCLEOTIDE SEQUENCE [LARGE SCALE GENOMIC DNA]</scope>
    <source>
        <strain evidence="3 4">DSM 26377</strain>
    </source>
</reference>
<name>A0A4S3K0E7_9GAMM</name>
<dbReference type="InterPro" id="IPR053728">
    <property type="entry name" value="Alginate_Permeability_Chnl"/>
</dbReference>
<feature type="domain" description="Alginate export" evidence="2">
    <location>
        <begin position="92"/>
        <end position="502"/>
    </location>
</feature>